<feature type="transmembrane region" description="Helical" evidence="9">
    <location>
        <begin position="15"/>
        <end position="35"/>
    </location>
</feature>
<feature type="transmembrane region" description="Helical" evidence="9">
    <location>
        <begin position="192"/>
        <end position="211"/>
    </location>
</feature>
<name>A0AAW1THT1_9CHLO</name>
<dbReference type="InterPro" id="IPR010420">
    <property type="entry name" value="CASTOR/POLLUX/SYM8_dom"/>
</dbReference>
<dbReference type="Pfam" id="PF22614">
    <property type="entry name" value="Slo-like_RCK"/>
    <property type="match status" value="1"/>
</dbReference>
<evidence type="ECO:0000256" key="6">
    <source>
        <dbReference type="ARBA" id="ARBA00023065"/>
    </source>
</evidence>
<evidence type="ECO:0000313" key="11">
    <source>
        <dbReference type="EMBL" id="KAK9868350.1"/>
    </source>
</evidence>
<dbReference type="InterPro" id="IPR044849">
    <property type="entry name" value="CASTOR/POLLUX/SYM8-like"/>
</dbReference>
<evidence type="ECO:0000256" key="8">
    <source>
        <dbReference type="SAM" id="MobiDB-lite"/>
    </source>
</evidence>
<dbReference type="Proteomes" id="UP001485043">
    <property type="component" value="Unassembled WGS sequence"/>
</dbReference>
<dbReference type="Pfam" id="PF06241">
    <property type="entry name" value="Castor_Poll_mid"/>
    <property type="match status" value="1"/>
</dbReference>
<feature type="region of interest" description="Disordered" evidence="8">
    <location>
        <begin position="708"/>
        <end position="729"/>
    </location>
</feature>
<dbReference type="PANTHER" id="PTHR31563">
    <property type="entry name" value="ION CHANNEL POLLUX-RELATED"/>
    <property type="match status" value="1"/>
</dbReference>
<keyword evidence="12" id="KW-1185">Reference proteome</keyword>
<evidence type="ECO:0000256" key="1">
    <source>
        <dbReference type="ARBA" id="ARBA00004127"/>
    </source>
</evidence>
<keyword evidence="7 9" id="KW-0472">Membrane</keyword>
<evidence type="ECO:0000256" key="3">
    <source>
        <dbReference type="ARBA" id="ARBA00022448"/>
    </source>
</evidence>
<dbReference type="Gene3D" id="3.40.50.720">
    <property type="entry name" value="NAD(P)-binding Rossmann-like Domain"/>
    <property type="match status" value="1"/>
</dbReference>
<keyword evidence="4 9" id="KW-0812">Transmembrane</keyword>
<keyword evidence="6" id="KW-0406">Ion transport</keyword>
<gene>
    <name evidence="11" type="ORF">WJX84_002514</name>
</gene>
<feature type="transmembrane region" description="Helical" evidence="9">
    <location>
        <begin position="242"/>
        <end position="266"/>
    </location>
</feature>
<dbReference type="GO" id="GO:0012505">
    <property type="term" value="C:endomembrane system"/>
    <property type="evidence" value="ECO:0007669"/>
    <property type="project" value="UniProtKB-SubCell"/>
</dbReference>
<dbReference type="AlphaFoldDB" id="A0AAW1THT1"/>
<evidence type="ECO:0000259" key="10">
    <source>
        <dbReference type="PROSITE" id="PS51201"/>
    </source>
</evidence>
<reference evidence="11 12" key="1">
    <citation type="journal article" date="2024" name="Nat. Commun.">
        <title>Phylogenomics reveals the evolutionary origins of lichenization in chlorophyte algae.</title>
        <authorList>
            <person name="Puginier C."/>
            <person name="Libourel C."/>
            <person name="Otte J."/>
            <person name="Skaloud P."/>
            <person name="Haon M."/>
            <person name="Grisel S."/>
            <person name="Petersen M."/>
            <person name="Berrin J.G."/>
            <person name="Delaux P.M."/>
            <person name="Dal Grande F."/>
            <person name="Keller J."/>
        </authorList>
    </citation>
    <scope>NUCLEOTIDE SEQUENCE [LARGE SCALE GENOMIC DNA]</scope>
    <source>
        <strain evidence="11 12">SAG 2523</strain>
    </source>
</reference>
<organism evidence="11 12">
    <name type="scientific">Apatococcus fuscideae</name>
    <dbReference type="NCBI Taxonomy" id="2026836"/>
    <lineage>
        <taxon>Eukaryota</taxon>
        <taxon>Viridiplantae</taxon>
        <taxon>Chlorophyta</taxon>
        <taxon>core chlorophytes</taxon>
        <taxon>Trebouxiophyceae</taxon>
        <taxon>Chlorellales</taxon>
        <taxon>Chlorellaceae</taxon>
        <taxon>Apatococcus</taxon>
    </lineage>
</organism>
<feature type="domain" description="RCK N-terminal" evidence="10">
    <location>
        <begin position="287"/>
        <end position="436"/>
    </location>
</feature>
<feature type="transmembrane region" description="Helical" evidence="9">
    <location>
        <begin position="113"/>
        <end position="132"/>
    </location>
</feature>
<evidence type="ECO:0000256" key="2">
    <source>
        <dbReference type="ARBA" id="ARBA00008577"/>
    </source>
</evidence>
<dbReference type="GO" id="GO:0006813">
    <property type="term" value="P:potassium ion transport"/>
    <property type="evidence" value="ECO:0007669"/>
    <property type="project" value="InterPro"/>
</dbReference>
<evidence type="ECO:0000313" key="12">
    <source>
        <dbReference type="Proteomes" id="UP001485043"/>
    </source>
</evidence>
<comment type="similarity">
    <text evidence="2">Belongs to the castor/pollux (TC 1.A.1.23) family.</text>
</comment>
<evidence type="ECO:0000256" key="5">
    <source>
        <dbReference type="ARBA" id="ARBA00022989"/>
    </source>
</evidence>
<comment type="subcellular location">
    <subcellularLocation>
        <location evidence="1">Endomembrane system</location>
        <topology evidence="1">Multi-pass membrane protein</topology>
    </subcellularLocation>
</comment>
<keyword evidence="5 9" id="KW-1133">Transmembrane helix</keyword>
<feature type="compositionally biased region" description="Basic and acidic residues" evidence="8">
    <location>
        <begin position="708"/>
        <end position="725"/>
    </location>
</feature>
<evidence type="ECO:0000256" key="7">
    <source>
        <dbReference type="ARBA" id="ARBA00023136"/>
    </source>
</evidence>
<accession>A0AAW1THT1</accession>
<dbReference type="PROSITE" id="PS51201">
    <property type="entry name" value="RCK_N"/>
    <property type="match status" value="1"/>
</dbReference>
<keyword evidence="3" id="KW-0813">Transport</keyword>
<evidence type="ECO:0000256" key="4">
    <source>
        <dbReference type="ARBA" id="ARBA00022692"/>
    </source>
</evidence>
<dbReference type="InterPro" id="IPR003148">
    <property type="entry name" value="RCK_N"/>
</dbReference>
<comment type="caution">
    <text evidence="11">The sequence shown here is derived from an EMBL/GenBank/DDBJ whole genome shotgun (WGS) entry which is preliminary data.</text>
</comment>
<evidence type="ECO:0000256" key="9">
    <source>
        <dbReference type="SAM" id="Phobius"/>
    </source>
</evidence>
<protein>
    <recommendedName>
        <fullName evidence="10">RCK N-terminal domain-containing protein</fullName>
    </recommendedName>
</protein>
<sequence length="857" mass="93792">MPSLRIPSDRFGPELVRVVAAGVALFLLVSLGASLQRSFWLKQQISTLRDQNQQLAACHSGAHGQCDWGGGNLPASPHQTCSALLEATRNLTQLHADENGDQPHSHWTVLGTLSRLIAAVFLAAGLGVAYVLTENLDTLPHPVQAWLRKMFQVGRVGRPSGTAQRHVPLSKLMAYSLDRWFSTRPNAKPQTLLFLTLGLIYLGGLGIYIATGDSLYDSFWQAIQGVGIDWTFAEGDGPGSRLLVRLMAVGVSVGGMLITALMLGIVSDAIGDKIEAFKKGKSDVLESEHSLILGWSDKLLPIIDQLCQANASEGGRPIVVLAERDKEAMEEDLAKHGINEYGSRVIFRTGNPLLAYDLAKVSAATARSIIVLATSDEPDQADARTLRVVLSLMGLHDHLKTTGKQAHGLAGHIVAEVTDLDNEKLLSMVGGACVETLVSHDIIGRMMIQCARQPGLANVWEQIMGFEGDEFYMRVWDDVVGRSFRDVLISFPTATPIGIKHGKAGCLRLNPPDDYIVKADDQIIVLAEDDDTYEATATIPDIDTGAAPENFRPTRHPEKVLFVGWRRDMDDMIMVLDEFVPGGSELWLYNEVPVGQRDRLLIKGGLDPANLKNLKLVYKNKKLEGEMVNRKGLEDLEPEQFNSILILADESEMHMLPPGGSGGSESGNIMDADSRNLASLLLLRDIQTAHMKGKTRKGHFKDAAEVRASRAEARAEKRSAREAAQLHKTASMASTRGAWYDEMAGAVNRTVIISEILDSRTRHLIQDVKVSEFVLSNELVSMALAMVSENRDVNVIQNELFTDLGNELYLMPPSKYLREGETLSWFERSRNLARIDGDTGAFPAILAKAAAEQGAHT</sequence>
<dbReference type="EMBL" id="JALJOV010000033">
    <property type="protein sequence ID" value="KAK9868350.1"/>
    <property type="molecule type" value="Genomic_DNA"/>
</dbReference>
<proteinExistence type="inferred from homology"/>
<dbReference type="PANTHER" id="PTHR31563:SF10">
    <property type="entry name" value="ION CHANNEL POLLUX-RELATED"/>
    <property type="match status" value="1"/>
</dbReference>